<feature type="domain" description="F-box" evidence="1">
    <location>
        <begin position="48"/>
        <end position="82"/>
    </location>
</feature>
<dbReference type="InterPro" id="IPR001810">
    <property type="entry name" value="F-box_dom"/>
</dbReference>
<evidence type="ECO:0000259" key="1">
    <source>
        <dbReference type="Pfam" id="PF00646"/>
    </source>
</evidence>
<gene>
    <name evidence="4" type="ORF">HU200_061146</name>
</gene>
<feature type="domain" description="FBD" evidence="2">
    <location>
        <begin position="421"/>
        <end position="458"/>
    </location>
</feature>
<dbReference type="SUPFAM" id="SSF52047">
    <property type="entry name" value="RNI-like"/>
    <property type="match status" value="1"/>
</dbReference>
<protein>
    <recommendedName>
        <fullName evidence="6">F-box domain-containing protein</fullName>
    </recommendedName>
</protein>
<dbReference type="SUPFAM" id="SSF81383">
    <property type="entry name" value="F-box domain"/>
    <property type="match status" value="1"/>
</dbReference>
<dbReference type="Pfam" id="PF08387">
    <property type="entry name" value="FBD"/>
    <property type="match status" value="1"/>
</dbReference>
<organism evidence="4 5">
    <name type="scientific">Digitaria exilis</name>
    <dbReference type="NCBI Taxonomy" id="1010633"/>
    <lineage>
        <taxon>Eukaryota</taxon>
        <taxon>Viridiplantae</taxon>
        <taxon>Streptophyta</taxon>
        <taxon>Embryophyta</taxon>
        <taxon>Tracheophyta</taxon>
        <taxon>Spermatophyta</taxon>
        <taxon>Magnoliopsida</taxon>
        <taxon>Liliopsida</taxon>
        <taxon>Poales</taxon>
        <taxon>Poaceae</taxon>
        <taxon>PACMAD clade</taxon>
        <taxon>Panicoideae</taxon>
        <taxon>Panicodae</taxon>
        <taxon>Paniceae</taxon>
        <taxon>Anthephorinae</taxon>
        <taxon>Digitaria</taxon>
    </lineage>
</organism>
<keyword evidence="5" id="KW-1185">Reference proteome</keyword>
<feature type="domain" description="F-box/LRR-repeat protein 15/At3g58940/PEG3-like LRR" evidence="3">
    <location>
        <begin position="140"/>
        <end position="320"/>
    </location>
</feature>
<dbReference type="Pfam" id="PF24758">
    <property type="entry name" value="LRR_At5g56370"/>
    <property type="match status" value="2"/>
</dbReference>
<sequence length="543" mass="59327">MAGGMPRAEYLLAYICGNVPAPPVSPDARLAAHSAAAAGGDPDGADRISGLSDALLRDIVSRLPFKEAARTSVLASRWRRVWLAAPLAVVDSDLVDDCPPEPADEADVTAAVSGALAAHPGPFRCAHLTSTRMGEHQPLLKRWLRILAAKGVQELVHVNRPCARQVVVPLPDTLFQITTLTSLYIGVWRLPHATRLKGVSFPRLRELGICSVLVEDGDIDSLVMRCPVLEILNIQGSTKRLHLVSQTLRCVQISSSVVENIALVKTPCLERLILWQVKGSPFPASDMRTRIKIGIAPKLRVLGYLDPAHHLLEIGGTRITVLLLPPIFHFVHLATVDFNVIILVECGELQAGMEPTGSAILTTVKVLSLEVCLGANGAMMVPAFLKCFPNVEALHIKSAKCDEPAGKFNIEYWQKVGPIISVLMRIKVMTISEFRGEQHELAFLQFVYQNAQVLESAVVTAANRRFTGISDEQMTSILQQLDSSRWASDFGLAIMGSNGPEGGIPWMFQRGANFSNDDPFAPVKMRSELLFFMTSSCLCRFYS</sequence>
<reference evidence="4" key="1">
    <citation type="submission" date="2020-07" db="EMBL/GenBank/DDBJ databases">
        <title>Genome sequence and genetic diversity analysis of an under-domesticated orphan crop, white fonio (Digitaria exilis).</title>
        <authorList>
            <person name="Bennetzen J.L."/>
            <person name="Chen S."/>
            <person name="Ma X."/>
            <person name="Wang X."/>
            <person name="Yssel A.E.J."/>
            <person name="Chaluvadi S.R."/>
            <person name="Johnson M."/>
            <person name="Gangashetty P."/>
            <person name="Hamidou F."/>
            <person name="Sanogo M.D."/>
            <person name="Zwaenepoel A."/>
            <person name="Wallace J."/>
            <person name="Van De Peer Y."/>
            <person name="Van Deynze A."/>
        </authorList>
    </citation>
    <scope>NUCLEOTIDE SEQUENCE</scope>
    <source>
        <tissue evidence="4">Leaves</tissue>
    </source>
</reference>
<evidence type="ECO:0008006" key="6">
    <source>
        <dbReference type="Google" id="ProtNLM"/>
    </source>
</evidence>
<dbReference type="AlphaFoldDB" id="A0A835A9G1"/>
<dbReference type="InterPro" id="IPR053781">
    <property type="entry name" value="F-box_AtFBL13-like"/>
</dbReference>
<dbReference type="InterPro" id="IPR055302">
    <property type="entry name" value="F-box_dom-containing"/>
</dbReference>
<dbReference type="Proteomes" id="UP000636709">
    <property type="component" value="Unassembled WGS sequence"/>
</dbReference>
<dbReference type="EMBL" id="JACEFO010002588">
    <property type="protein sequence ID" value="KAF8655404.1"/>
    <property type="molecule type" value="Genomic_DNA"/>
</dbReference>
<evidence type="ECO:0000313" key="5">
    <source>
        <dbReference type="Proteomes" id="UP000636709"/>
    </source>
</evidence>
<dbReference type="InterPro" id="IPR055411">
    <property type="entry name" value="LRR_FXL15/At3g58940/PEG3-like"/>
</dbReference>
<dbReference type="PANTHER" id="PTHR32141">
    <property type="match status" value="1"/>
</dbReference>
<comment type="caution">
    <text evidence="4">The sequence shown here is derived from an EMBL/GenBank/DDBJ whole genome shotgun (WGS) entry which is preliminary data.</text>
</comment>
<dbReference type="Gene3D" id="3.80.10.10">
    <property type="entry name" value="Ribonuclease Inhibitor"/>
    <property type="match status" value="1"/>
</dbReference>
<evidence type="ECO:0000259" key="2">
    <source>
        <dbReference type="Pfam" id="PF08387"/>
    </source>
</evidence>
<name>A0A835A9G1_9POAL</name>
<evidence type="ECO:0000259" key="3">
    <source>
        <dbReference type="Pfam" id="PF24758"/>
    </source>
</evidence>
<dbReference type="PANTHER" id="PTHR32141:SF50">
    <property type="entry name" value="OS01G0706266 PROTEIN"/>
    <property type="match status" value="1"/>
</dbReference>
<dbReference type="InterPro" id="IPR032675">
    <property type="entry name" value="LRR_dom_sf"/>
</dbReference>
<dbReference type="OrthoDB" id="624443at2759"/>
<accession>A0A835A9G1</accession>
<proteinExistence type="predicted"/>
<dbReference type="InterPro" id="IPR036047">
    <property type="entry name" value="F-box-like_dom_sf"/>
</dbReference>
<evidence type="ECO:0000313" key="4">
    <source>
        <dbReference type="EMBL" id="KAF8655404.1"/>
    </source>
</evidence>
<feature type="domain" description="F-box/LRR-repeat protein 15/At3g58940/PEG3-like LRR" evidence="3">
    <location>
        <begin position="350"/>
        <end position="396"/>
    </location>
</feature>
<dbReference type="Pfam" id="PF00646">
    <property type="entry name" value="F-box"/>
    <property type="match status" value="1"/>
</dbReference>
<dbReference type="InterPro" id="IPR006566">
    <property type="entry name" value="FBD"/>
</dbReference>
<dbReference type="CDD" id="cd22160">
    <property type="entry name" value="F-box_AtFBL13-like"/>
    <property type="match status" value="1"/>
</dbReference>